<protein>
    <submittedName>
        <fullName evidence="2">Phosphoribosyl transferase-like protein</fullName>
    </submittedName>
</protein>
<dbReference type="InterPro" id="IPR000836">
    <property type="entry name" value="PRTase_dom"/>
</dbReference>
<dbReference type="AlphaFoldDB" id="A0A3D9T1W9"/>
<evidence type="ECO:0000313" key="3">
    <source>
        <dbReference type="Proteomes" id="UP000256661"/>
    </source>
</evidence>
<dbReference type="RefSeq" id="WP_170177728.1">
    <property type="nucleotide sequence ID" value="NZ_QTTT01000001.1"/>
</dbReference>
<gene>
    <name evidence="2" type="ORF">DFJ69_4239</name>
</gene>
<dbReference type="CDD" id="cd06223">
    <property type="entry name" value="PRTases_typeI"/>
    <property type="match status" value="1"/>
</dbReference>
<dbReference type="GO" id="GO:0016740">
    <property type="term" value="F:transferase activity"/>
    <property type="evidence" value="ECO:0007669"/>
    <property type="project" value="UniProtKB-KW"/>
</dbReference>
<dbReference type="InterPro" id="IPR029057">
    <property type="entry name" value="PRTase-like"/>
</dbReference>
<evidence type="ECO:0000259" key="1">
    <source>
        <dbReference type="Pfam" id="PF00156"/>
    </source>
</evidence>
<evidence type="ECO:0000313" key="2">
    <source>
        <dbReference type="EMBL" id="REE98744.1"/>
    </source>
</evidence>
<keyword evidence="3" id="KW-1185">Reference proteome</keyword>
<dbReference type="EMBL" id="QTTT01000001">
    <property type="protein sequence ID" value="REE98744.1"/>
    <property type="molecule type" value="Genomic_DNA"/>
</dbReference>
<accession>A0A3D9T1W9</accession>
<sequence length="257" mass="27986">MPGPDPHAHIRDLISKHGHYLRNPLPAGPGVCVVCRGPAGESYLRCRPCGDHFRASPDGTADAVVPISYAVKGNQHAHDLAAYKGLRVSEQSRSRLLGLLTLFFADHARCLMRSLGGSPPDHAAVVPSTRGRPGPHPLRLLIGDRLPFPWVPLVATGRGDEGRTFDRDRFAVEPDPPLDLRGKTVLLLDDTWTTGSRMQSASHTLKAAGVAKVAAVTLGRHAKPDWDPWLPLLRTIKDTRFRLDDCALHGTPHPPRS</sequence>
<organism evidence="2 3">
    <name type="scientific">Thermomonospora umbrina</name>
    <dbReference type="NCBI Taxonomy" id="111806"/>
    <lineage>
        <taxon>Bacteria</taxon>
        <taxon>Bacillati</taxon>
        <taxon>Actinomycetota</taxon>
        <taxon>Actinomycetes</taxon>
        <taxon>Streptosporangiales</taxon>
        <taxon>Thermomonosporaceae</taxon>
        <taxon>Thermomonospora</taxon>
    </lineage>
</organism>
<proteinExistence type="predicted"/>
<reference evidence="2 3" key="1">
    <citation type="submission" date="2018-08" db="EMBL/GenBank/DDBJ databases">
        <title>Sequencing the genomes of 1000 actinobacteria strains.</title>
        <authorList>
            <person name="Klenk H.-P."/>
        </authorList>
    </citation>
    <scope>NUCLEOTIDE SEQUENCE [LARGE SCALE GENOMIC DNA]</scope>
    <source>
        <strain evidence="2 3">DSM 43927</strain>
    </source>
</reference>
<comment type="caution">
    <text evidence="2">The sequence shown here is derived from an EMBL/GenBank/DDBJ whole genome shotgun (WGS) entry which is preliminary data.</text>
</comment>
<dbReference type="Gene3D" id="3.40.50.2020">
    <property type="match status" value="1"/>
</dbReference>
<dbReference type="SUPFAM" id="SSF53271">
    <property type="entry name" value="PRTase-like"/>
    <property type="match status" value="1"/>
</dbReference>
<name>A0A3D9T1W9_9ACTN</name>
<feature type="domain" description="Phosphoribosyltransferase" evidence="1">
    <location>
        <begin position="158"/>
        <end position="220"/>
    </location>
</feature>
<dbReference type="Pfam" id="PF00156">
    <property type="entry name" value="Pribosyltran"/>
    <property type="match status" value="1"/>
</dbReference>
<dbReference type="Proteomes" id="UP000256661">
    <property type="component" value="Unassembled WGS sequence"/>
</dbReference>
<keyword evidence="2" id="KW-0808">Transferase</keyword>